<keyword evidence="14" id="KW-1185">Reference proteome</keyword>
<comment type="catalytic activity">
    <reaction evidence="9">
        <text>tRNA(Sec) + L-serine + ATP = L-seryl-tRNA(Sec) + AMP + diphosphate + H(+)</text>
        <dbReference type="Rhea" id="RHEA:42580"/>
        <dbReference type="Rhea" id="RHEA-COMP:9742"/>
        <dbReference type="Rhea" id="RHEA-COMP:10128"/>
        <dbReference type="ChEBI" id="CHEBI:15378"/>
        <dbReference type="ChEBI" id="CHEBI:30616"/>
        <dbReference type="ChEBI" id="CHEBI:33019"/>
        <dbReference type="ChEBI" id="CHEBI:33384"/>
        <dbReference type="ChEBI" id="CHEBI:78442"/>
        <dbReference type="ChEBI" id="CHEBI:78533"/>
        <dbReference type="ChEBI" id="CHEBI:456215"/>
        <dbReference type="EC" id="6.1.1.11"/>
    </reaction>
</comment>
<comment type="catalytic activity">
    <reaction evidence="10">
        <text>tRNA(Ser) + L-serine + ATP = L-seryl-tRNA(Ser) + AMP + diphosphate + H(+)</text>
        <dbReference type="Rhea" id="RHEA:12292"/>
        <dbReference type="Rhea" id="RHEA-COMP:9669"/>
        <dbReference type="Rhea" id="RHEA-COMP:9703"/>
        <dbReference type="ChEBI" id="CHEBI:15378"/>
        <dbReference type="ChEBI" id="CHEBI:30616"/>
        <dbReference type="ChEBI" id="CHEBI:33019"/>
        <dbReference type="ChEBI" id="CHEBI:33384"/>
        <dbReference type="ChEBI" id="CHEBI:78442"/>
        <dbReference type="ChEBI" id="CHEBI:78533"/>
        <dbReference type="ChEBI" id="CHEBI:456215"/>
        <dbReference type="EC" id="6.1.1.11"/>
    </reaction>
</comment>
<dbReference type="Proteomes" id="UP001642540">
    <property type="component" value="Unassembled WGS sequence"/>
</dbReference>
<keyword evidence="3" id="KW-0436">Ligase</keyword>
<evidence type="ECO:0000256" key="1">
    <source>
        <dbReference type="ARBA" id="ARBA00010728"/>
    </source>
</evidence>
<dbReference type="Gene3D" id="3.30.930.10">
    <property type="entry name" value="Bira Bifunctional Protein, Domain 2"/>
    <property type="match status" value="1"/>
</dbReference>
<dbReference type="Pfam" id="PF00587">
    <property type="entry name" value="tRNA-synt_2b"/>
    <property type="match status" value="1"/>
</dbReference>
<evidence type="ECO:0000256" key="3">
    <source>
        <dbReference type="ARBA" id="ARBA00022598"/>
    </source>
</evidence>
<dbReference type="InterPro" id="IPR002317">
    <property type="entry name" value="Ser-tRNA-ligase_type_1"/>
</dbReference>
<dbReference type="SUPFAM" id="SSF55681">
    <property type="entry name" value="Class II aaRS and biotin synthetases"/>
    <property type="match status" value="1"/>
</dbReference>
<evidence type="ECO:0000256" key="2">
    <source>
        <dbReference type="ARBA" id="ARBA00012840"/>
    </source>
</evidence>
<keyword evidence="7" id="KW-0030">Aminoacyl-tRNA synthetase</keyword>
<dbReference type="Pfam" id="PF02403">
    <property type="entry name" value="Seryl_tRNA_N"/>
    <property type="match status" value="1"/>
</dbReference>
<dbReference type="PRINTS" id="PR00981">
    <property type="entry name" value="TRNASYNTHSER"/>
</dbReference>
<dbReference type="SUPFAM" id="SSF46589">
    <property type="entry name" value="tRNA-binding arm"/>
    <property type="match status" value="1"/>
</dbReference>
<dbReference type="InterPro" id="IPR033729">
    <property type="entry name" value="SerRS_core"/>
</dbReference>
<reference evidence="13 14" key="1">
    <citation type="submission" date="2024-08" db="EMBL/GenBank/DDBJ databases">
        <authorList>
            <person name="Cucini C."/>
            <person name="Frati F."/>
        </authorList>
    </citation>
    <scope>NUCLEOTIDE SEQUENCE [LARGE SCALE GENOMIC DNA]</scope>
</reference>
<keyword evidence="5" id="KW-0067">ATP-binding</keyword>
<dbReference type="InterPro" id="IPR042103">
    <property type="entry name" value="SerRS_1_N_sf"/>
</dbReference>
<evidence type="ECO:0000256" key="11">
    <source>
        <dbReference type="SAM" id="MobiDB-lite"/>
    </source>
</evidence>
<name>A0ABP1QGK9_9HEXA</name>
<feature type="domain" description="Aminoacyl-transfer RNA synthetases class-II family profile" evidence="12">
    <location>
        <begin position="197"/>
        <end position="449"/>
    </location>
</feature>
<dbReference type="PROSITE" id="PS50862">
    <property type="entry name" value="AA_TRNA_LIGASE_II"/>
    <property type="match status" value="1"/>
</dbReference>
<comment type="similarity">
    <text evidence="1">Belongs to the class-II aminoacyl-tRNA synthetase family. Type-1 seryl-tRNA synthetase subfamily.</text>
</comment>
<dbReference type="InterPro" id="IPR015866">
    <property type="entry name" value="Ser-tRNA-synth_1_N"/>
</dbReference>
<dbReference type="InterPro" id="IPR010978">
    <property type="entry name" value="tRNA-bd_arm"/>
</dbReference>
<dbReference type="CDD" id="cd00770">
    <property type="entry name" value="SerRS_core"/>
    <property type="match status" value="1"/>
</dbReference>
<evidence type="ECO:0000256" key="8">
    <source>
        <dbReference type="ARBA" id="ARBA00031113"/>
    </source>
</evidence>
<evidence type="ECO:0000256" key="4">
    <source>
        <dbReference type="ARBA" id="ARBA00022741"/>
    </source>
</evidence>
<evidence type="ECO:0000256" key="9">
    <source>
        <dbReference type="ARBA" id="ARBA00047929"/>
    </source>
</evidence>
<evidence type="ECO:0000256" key="6">
    <source>
        <dbReference type="ARBA" id="ARBA00022917"/>
    </source>
</evidence>
<dbReference type="InterPro" id="IPR045864">
    <property type="entry name" value="aa-tRNA-synth_II/BPL/LPL"/>
</dbReference>
<keyword evidence="6" id="KW-0648">Protein biosynthesis</keyword>
<dbReference type="PIRSF" id="PIRSF001529">
    <property type="entry name" value="Ser-tRNA-synth_IIa"/>
    <property type="match status" value="1"/>
</dbReference>
<evidence type="ECO:0000256" key="10">
    <source>
        <dbReference type="ARBA" id="ARBA00048823"/>
    </source>
</evidence>
<protein>
    <recommendedName>
        <fullName evidence="2">serine--tRNA ligase</fullName>
        <ecNumber evidence="2">6.1.1.11</ecNumber>
    </recommendedName>
    <alternativeName>
        <fullName evidence="8">Seryl-tRNA synthetase</fullName>
    </alternativeName>
</protein>
<dbReference type="InterPro" id="IPR002314">
    <property type="entry name" value="aa-tRNA-synt_IIb"/>
</dbReference>
<dbReference type="PANTHER" id="PTHR11778">
    <property type="entry name" value="SERYL-TRNA SYNTHETASE"/>
    <property type="match status" value="1"/>
</dbReference>
<dbReference type="NCBIfam" id="TIGR00414">
    <property type="entry name" value="serS"/>
    <property type="match status" value="1"/>
</dbReference>
<evidence type="ECO:0000313" key="13">
    <source>
        <dbReference type="EMBL" id="CAL8099020.1"/>
    </source>
</evidence>
<evidence type="ECO:0000313" key="14">
    <source>
        <dbReference type="Proteomes" id="UP001642540"/>
    </source>
</evidence>
<dbReference type="InterPro" id="IPR006195">
    <property type="entry name" value="aa-tRNA-synth_II"/>
</dbReference>
<dbReference type="EC" id="6.1.1.11" evidence="2"/>
<feature type="compositionally biased region" description="Basic and acidic residues" evidence="11">
    <location>
        <begin position="474"/>
        <end position="493"/>
    </location>
</feature>
<evidence type="ECO:0000256" key="5">
    <source>
        <dbReference type="ARBA" id="ARBA00022840"/>
    </source>
</evidence>
<sequence>MTLDLDLFRADKGGDPDKMRKNQKDRYKDVALVETVIEQDNKWRQLRFQADAYNRVKNLISKGIGERMKKKEQPGESELKDEIVLHEVTAEVLQPLSLGQLKTLKGQLDKTVEDNGKQLLETENRRNESLKEVGNILHSSVPVDDDEDHNRVERTWGDLEAKKKYSHVDLIVMIGGAELEKGAVTSGGRGYYLTGPGVFLQQALVQLALRMLGDNGYTPLYTPFFMRKEVMQEVAQLSQFDDELYKVVGKGSDKPEDGSTDEKYLIATAEQPIAAFHRDEWIAESTLPIKYAGISSCFRQEVGSHGRDTRGIFRVHQFEKVEQFVITSPYDDASWKMLDEMIGNAERFCQALELPYQVVCIVSGALNNAAAKKLDLEALFPSSGTFRELVSASNCLDYQSRRLRIRYGQTKSTTTTPYVHMLNATMCAVTRVICCILENHQTEDGVNIPATLAPYMPEKYKKFIPFVKPAPIEQETKKSKKQKEGMQKTKSEQ</sequence>
<gene>
    <name evidence="13" type="ORF">ODALV1_LOCUS10119</name>
</gene>
<accession>A0ABP1QGK9</accession>
<dbReference type="Gene3D" id="1.10.287.40">
    <property type="entry name" value="Serine-tRNA synthetase, tRNA binding domain"/>
    <property type="match status" value="1"/>
</dbReference>
<evidence type="ECO:0000256" key="7">
    <source>
        <dbReference type="ARBA" id="ARBA00023146"/>
    </source>
</evidence>
<dbReference type="EMBL" id="CAXLJM020000031">
    <property type="protein sequence ID" value="CAL8099020.1"/>
    <property type="molecule type" value="Genomic_DNA"/>
</dbReference>
<evidence type="ECO:0000259" key="12">
    <source>
        <dbReference type="PROSITE" id="PS50862"/>
    </source>
</evidence>
<feature type="region of interest" description="Disordered" evidence="11">
    <location>
        <begin position="473"/>
        <end position="493"/>
    </location>
</feature>
<proteinExistence type="inferred from homology"/>
<comment type="caution">
    <text evidence="13">The sequence shown here is derived from an EMBL/GenBank/DDBJ whole genome shotgun (WGS) entry which is preliminary data.</text>
</comment>
<keyword evidence="4" id="KW-0547">Nucleotide-binding</keyword>
<organism evidence="13 14">
    <name type="scientific">Orchesella dallaii</name>
    <dbReference type="NCBI Taxonomy" id="48710"/>
    <lineage>
        <taxon>Eukaryota</taxon>
        <taxon>Metazoa</taxon>
        <taxon>Ecdysozoa</taxon>
        <taxon>Arthropoda</taxon>
        <taxon>Hexapoda</taxon>
        <taxon>Collembola</taxon>
        <taxon>Entomobryomorpha</taxon>
        <taxon>Entomobryoidea</taxon>
        <taxon>Orchesellidae</taxon>
        <taxon>Orchesellinae</taxon>
        <taxon>Orchesella</taxon>
    </lineage>
</organism>